<keyword evidence="3" id="KW-0804">Transcription</keyword>
<dbReference type="SMART" id="SM00342">
    <property type="entry name" value="HTH_ARAC"/>
    <property type="match status" value="1"/>
</dbReference>
<evidence type="ECO:0000313" key="7">
    <source>
        <dbReference type="Proteomes" id="UP001139971"/>
    </source>
</evidence>
<dbReference type="PANTHER" id="PTHR46796">
    <property type="entry name" value="HTH-TYPE TRANSCRIPTIONAL ACTIVATOR RHAS-RELATED"/>
    <property type="match status" value="1"/>
</dbReference>
<dbReference type="RefSeq" id="WP_263545876.1">
    <property type="nucleotide sequence ID" value="NZ_JAOVZO020000003.1"/>
</dbReference>
<organism evidence="6 7">
    <name type="scientific">Tahibacter soli</name>
    <dbReference type="NCBI Taxonomy" id="2983605"/>
    <lineage>
        <taxon>Bacteria</taxon>
        <taxon>Pseudomonadati</taxon>
        <taxon>Pseudomonadota</taxon>
        <taxon>Gammaproteobacteria</taxon>
        <taxon>Lysobacterales</taxon>
        <taxon>Rhodanobacteraceae</taxon>
        <taxon>Tahibacter</taxon>
    </lineage>
</organism>
<feature type="domain" description="HTH araC/xylS-type" evidence="5">
    <location>
        <begin position="185"/>
        <end position="283"/>
    </location>
</feature>
<dbReference type="GO" id="GO:0003700">
    <property type="term" value="F:DNA-binding transcription factor activity"/>
    <property type="evidence" value="ECO:0007669"/>
    <property type="project" value="InterPro"/>
</dbReference>
<dbReference type="InterPro" id="IPR050204">
    <property type="entry name" value="AraC_XylS_family_regulators"/>
</dbReference>
<evidence type="ECO:0000256" key="2">
    <source>
        <dbReference type="ARBA" id="ARBA00023125"/>
    </source>
</evidence>
<keyword evidence="1" id="KW-0805">Transcription regulation</keyword>
<keyword evidence="2" id="KW-0238">DNA-binding</keyword>
<evidence type="ECO:0000256" key="1">
    <source>
        <dbReference type="ARBA" id="ARBA00023015"/>
    </source>
</evidence>
<dbReference type="Proteomes" id="UP001139971">
    <property type="component" value="Unassembled WGS sequence"/>
</dbReference>
<protein>
    <submittedName>
        <fullName evidence="6">AraC family transcriptional regulator</fullName>
    </submittedName>
</protein>
<comment type="caution">
    <text evidence="6">The sequence shown here is derived from an EMBL/GenBank/DDBJ whole genome shotgun (WGS) entry which is preliminary data.</text>
</comment>
<dbReference type="PRINTS" id="PR00032">
    <property type="entry name" value="HTHARAC"/>
</dbReference>
<dbReference type="Pfam" id="PF12833">
    <property type="entry name" value="HTH_18"/>
    <property type="match status" value="1"/>
</dbReference>
<reference evidence="6" key="1">
    <citation type="submission" date="2023-02" db="EMBL/GenBank/DDBJ databases">
        <title>Tahibacter soli sp. nov. isolated from soil.</title>
        <authorList>
            <person name="Baek J.H."/>
            <person name="Lee J.K."/>
            <person name="Choi D.G."/>
            <person name="Jeon C.O."/>
        </authorList>
    </citation>
    <scope>NUCLEOTIDE SEQUENCE</scope>
    <source>
        <strain evidence="6">BL</strain>
    </source>
</reference>
<evidence type="ECO:0000256" key="3">
    <source>
        <dbReference type="ARBA" id="ARBA00023163"/>
    </source>
</evidence>
<evidence type="ECO:0000256" key="4">
    <source>
        <dbReference type="SAM" id="MobiDB-lite"/>
    </source>
</evidence>
<dbReference type="PANTHER" id="PTHR46796:SF14">
    <property type="entry name" value="TRANSCRIPTIONAL REGULATORY PROTEIN"/>
    <property type="match status" value="1"/>
</dbReference>
<feature type="region of interest" description="Disordered" evidence="4">
    <location>
        <begin position="1"/>
        <end position="23"/>
    </location>
</feature>
<dbReference type="EMBL" id="JAOVZO020000003">
    <property type="protein sequence ID" value="MDC8011455.1"/>
    <property type="molecule type" value="Genomic_DNA"/>
</dbReference>
<dbReference type="InterPro" id="IPR020449">
    <property type="entry name" value="Tscrpt_reg_AraC-type_HTH"/>
</dbReference>
<dbReference type="AlphaFoldDB" id="A0A9X3YHQ2"/>
<accession>A0A9X3YHQ2</accession>
<dbReference type="InterPro" id="IPR018062">
    <property type="entry name" value="HTH_AraC-typ_CS"/>
</dbReference>
<name>A0A9X3YHQ2_9GAMM</name>
<dbReference type="Gene3D" id="1.10.10.60">
    <property type="entry name" value="Homeodomain-like"/>
    <property type="match status" value="2"/>
</dbReference>
<gene>
    <name evidence="6" type="ORF">OD750_002715</name>
</gene>
<evidence type="ECO:0000313" key="6">
    <source>
        <dbReference type="EMBL" id="MDC8011455.1"/>
    </source>
</evidence>
<dbReference type="PROSITE" id="PS01124">
    <property type="entry name" value="HTH_ARAC_FAMILY_2"/>
    <property type="match status" value="1"/>
</dbReference>
<dbReference type="PROSITE" id="PS00041">
    <property type="entry name" value="HTH_ARAC_FAMILY_1"/>
    <property type="match status" value="1"/>
</dbReference>
<evidence type="ECO:0000259" key="5">
    <source>
        <dbReference type="PROSITE" id="PS01124"/>
    </source>
</evidence>
<keyword evidence="7" id="KW-1185">Reference proteome</keyword>
<sequence length="286" mass="31258">MTSADHVRTPDRHPRPDRAPSLVANAHGTPIAFDLLASDGPPAGDTAPAPYDDAFLVCLQLRDVPVRRLRAGETVLCDLTRAPPAHIDAPFRAIHAHLPHAALADRAGMPRADALRCEPGIGVDDATIRHLCLSLLPQIEAPERADRMFVDHVALALASHVVRTYGERRDPAASARGGLAPWQERRAKELLDAHLDGRIAVAELARQCGLSVGHFSRAFRQSTGDAPYAWLIRRRVDAAKALLRDRRVPLTQVALDCGFANQSHFTRAFKRQIGTSPGHWRRGAYG</sequence>
<proteinExistence type="predicted"/>
<dbReference type="SUPFAM" id="SSF46689">
    <property type="entry name" value="Homeodomain-like"/>
    <property type="match status" value="2"/>
</dbReference>
<feature type="compositionally biased region" description="Basic and acidic residues" evidence="4">
    <location>
        <begin position="1"/>
        <end position="18"/>
    </location>
</feature>
<dbReference type="InterPro" id="IPR009057">
    <property type="entry name" value="Homeodomain-like_sf"/>
</dbReference>
<dbReference type="GO" id="GO:0043565">
    <property type="term" value="F:sequence-specific DNA binding"/>
    <property type="evidence" value="ECO:0007669"/>
    <property type="project" value="InterPro"/>
</dbReference>
<dbReference type="InterPro" id="IPR018060">
    <property type="entry name" value="HTH_AraC"/>
</dbReference>